<sequence>MFPSCSSQKSRRQNGATILEMKHKDSCSRPVITDWNQRHQDRLVLDNNRVISLQSRIRNAVSGRVDSFSQSQIPLTSGINLQTLNYIVTIELGGKNTTVIVDTGSDLTWVQCQPCKLCYNQQDPLFNPNTSPSYQSVTCNSTTCQSLQFSTGNSGLCGTENQPPTCDYSVSYGDGSYTRGDLAHDRIKFGTTCG</sequence>
<keyword evidence="2" id="KW-1185">Reference proteome</keyword>
<proteinExistence type="predicted"/>
<evidence type="ECO:0000313" key="1">
    <source>
        <dbReference type="EMBL" id="KAH7865740.1"/>
    </source>
</evidence>
<comment type="caution">
    <text evidence="1">The sequence shown here is derived from an EMBL/GenBank/DDBJ whole genome shotgun (WGS) entry which is preliminary data.</text>
</comment>
<reference evidence="1 2" key="1">
    <citation type="journal article" date="2021" name="Hortic Res">
        <title>High-quality reference genome and annotation aids understanding of berry development for evergreen blueberry (Vaccinium darrowii).</title>
        <authorList>
            <person name="Yu J."/>
            <person name="Hulse-Kemp A.M."/>
            <person name="Babiker E."/>
            <person name="Staton M."/>
        </authorList>
    </citation>
    <scope>NUCLEOTIDE SEQUENCE [LARGE SCALE GENOMIC DNA]</scope>
    <source>
        <strain evidence="2">cv. NJ 8807/NJ 8810</strain>
        <tissue evidence="1">Young leaf</tissue>
    </source>
</reference>
<organism evidence="1 2">
    <name type="scientific">Vaccinium darrowii</name>
    <dbReference type="NCBI Taxonomy" id="229202"/>
    <lineage>
        <taxon>Eukaryota</taxon>
        <taxon>Viridiplantae</taxon>
        <taxon>Streptophyta</taxon>
        <taxon>Embryophyta</taxon>
        <taxon>Tracheophyta</taxon>
        <taxon>Spermatophyta</taxon>
        <taxon>Magnoliopsida</taxon>
        <taxon>eudicotyledons</taxon>
        <taxon>Gunneridae</taxon>
        <taxon>Pentapetalae</taxon>
        <taxon>asterids</taxon>
        <taxon>Ericales</taxon>
        <taxon>Ericaceae</taxon>
        <taxon>Vaccinioideae</taxon>
        <taxon>Vaccinieae</taxon>
        <taxon>Vaccinium</taxon>
    </lineage>
</organism>
<dbReference type="EMBL" id="CM037159">
    <property type="protein sequence ID" value="KAH7865740.1"/>
    <property type="molecule type" value="Genomic_DNA"/>
</dbReference>
<name>A0ACB7ZJG3_9ERIC</name>
<accession>A0ACB7ZJG3</accession>
<protein>
    <submittedName>
        <fullName evidence="1">Uncharacterized protein</fullName>
    </submittedName>
</protein>
<gene>
    <name evidence="1" type="ORF">Vadar_010595</name>
</gene>
<dbReference type="Proteomes" id="UP000828048">
    <property type="component" value="Chromosome 9"/>
</dbReference>
<evidence type="ECO:0000313" key="2">
    <source>
        <dbReference type="Proteomes" id="UP000828048"/>
    </source>
</evidence>